<evidence type="ECO:0000256" key="5">
    <source>
        <dbReference type="ARBA" id="ARBA00022898"/>
    </source>
</evidence>
<comment type="caution">
    <text evidence="8">The sequence shown here is derived from an EMBL/GenBank/DDBJ whole genome shotgun (WGS) entry which is preliminary data.</text>
</comment>
<dbReference type="EC" id="2.6.1.-" evidence="6"/>
<dbReference type="InterPro" id="IPR004839">
    <property type="entry name" value="Aminotransferase_I/II_large"/>
</dbReference>
<dbReference type="InterPro" id="IPR004838">
    <property type="entry name" value="NHTrfase_class1_PyrdxlP-BS"/>
</dbReference>
<dbReference type="Proteomes" id="UP001304769">
    <property type="component" value="Unassembled WGS sequence"/>
</dbReference>
<protein>
    <recommendedName>
        <fullName evidence="6">Aminotransferase</fullName>
        <ecNumber evidence="6">2.6.1.-</ecNumber>
    </recommendedName>
</protein>
<sequence>MSLSASSRSQVPPFAVMDILARVDELRAAGRDVVSLCAGEPSGGAPSAVSAKAAEIHASGRALTYTPALGTAELRAAIAGHYRRWYGLDVDPARVAVTTGSSGAFLLGFLAAFEVGDRVALARPGYPAYRNILAALGCHVVEVDCGPETRYQPTPELLDAAAREHGPLAGLVLASPANPTGTMVSRTELAAIADWCSDHAARLVSDEIYHGIAYPEAPLDEHSPRGVCAWELDPESIVISSFSKYWGMTGWRLGWMLLPEELVPAVDALAGNVALCPPAPSQLAAIEAFSPGAYAEADAWVAQYAETRRTLLGSLGALGWGPAAPADGAFYLYAELGGHLERFGDSREYCRALLEAEGVALVPGTDFDARAGHRSVRLSFAAGPAAVSAAVERILRFQSA</sequence>
<dbReference type="InterPro" id="IPR015424">
    <property type="entry name" value="PyrdxlP-dep_Trfase"/>
</dbReference>
<dbReference type="RefSeq" id="WP_323279447.1">
    <property type="nucleotide sequence ID" value="NZ_JAYGGQ010000009.1"/>
</dbReference>
<keyword evidence="5" id="KW-0663">Pyridoxal phosphate</keyword>
<accession>A0ABU5T7D8</accession>
<dbReference type="Pfam" id="PF00155">
    <property type="entry name" value="Aminotran_1_2"/>
    <property type="match status" value="1"/>
</dbReference>
<name>A0ABU5T7D8_9MICC</name>
<comment type="similarity">
    <text evidence="2 6">Belongs to the class-I pyridoxal-phosphate-dependent aminotransferase family.</text>
</comment>
<keyword evidence="4 6" id="KW-0808">Transferase</keyword>
<dbReference type="SUPFAM" id="SSF53383">
    <property type="entry name" value="PLP-dependent transferases"/>
    <property type="match status" value="1"/>
</dbReference>
<dbReference type="GO" id="GO:0008483">
    <property type="term" value="F:transaminase activity"/>
    <property type="evidence" value="ECO:0007669"/>
    <property type="project" value="UniProtKB-KW"/>
</dbReference>
<evidence type="ECO:0000259" key="7">
    <source>
        <dbReference type="Pfam" id="PF00155"/>
    </source>
</evidence>
<evidence type="ECO:0000256" key="1">
    <source>
        <dbReference type="ARBA" id="ARBA00001933"/>
    </source>
</evidence>
<dbReference type="PANTHER" id="PTHR46383">
    <property type="entry name" value="ASPARTATE AMINOTRANSFERASE"/>
    <property type="match status" value="1"/>
</dbReference>
<dbReference type="EMBL" id="JAYGGQ010000009">
    <property type="protein sequence ID" value="MEA5455589.1"/>
    <property type="molecule type" value="Genomic_DNA"/>
</dbReference>
<keyword evidence="9" id="KW-1185">Reference proteome</keyword>
<dbReference type="PANTHER" id="PTHR46383:SF2">
    <property type="entry name" value="AMINOTRANSFERASE"/>
    <property type="match status" value="1"/>
</dbReference>
<evidence type="ECO:0000256" key="3">
    <source>
        <dbReference type="ARBA" id="ARBA00022576"/>
    </source>
</evidence>
<evidence type="ECO:0000313" key="9">
    <source>
        <dbReference type="Proteomes" id="UP001304769"/>
    </source>
</evidence>
<evidence type="ECO:0000256" key="2">
    <source>
        <dbReference type="ARBA" id="ARBA00007441"/>
    </source>
</evidence>
<feature type="domain" description="Aminotransferase class I/classII large" evidence="7">
    <location>
        <begin position="32"/>
        <end position="388"/>
    </location>
</feature>
<keyword evidence="3 6" id="KW-0032">Aminotransferase</keyword>
<organism evidence="8 9">
    <name type="scientific">Sinomonas terricola</name>
    <dbReference type="NCBI Taxonomy" id="3110330"/>
    <lineage>
        <taxon>Bacteria</taxon>
        <taxon>Bacillati</taxon>
        <taxon>Actinomycetota</taxon>
        <taxon>Actinomycetes</taxon>
        <taxon>Micrococcales</taxon>
        <taxon>Micrococcaceae</taxon>
        <taxon>Sinomonas</taxon>
    </lineage>
</organism>
<dbReference type="PROSITE" id="PS00105">
    <property type="entry name" value="AA_TRANSFER_CLASS_1"/>
    <property type="match status" value="1"/>
</dbReference>
<dbReference type="InterPro" id="IPR050596">
    <property type="entry name" value="AspAT/PAT-like"/>
</dbReference>
<evidence type="ECO:0000313" key="8">
    <source>
        <dbReference type="EMBL" id="MEA5455589.1"/>
    </source>
</evidence>
<comment type="cofactor">
    <cofactor evidence="1 6">
        <name>pyridoxal 5'-phosphate</name>
        <dbReference type="ChEBI" id="CHEBI:597326"/>
    </cofactor>
</comment>
<reference evidence="8 9" key="1">
    <citation type="submission" date="2023-12" db="EMBL/GenBank/DDBJ databases">
        <title>Sinomonas terricola sp. nov, isolated from litchi orchard soil in Guangdong, PR China.</title>
        <authorList>
            <person name="Jiaxin W."/>
            <person name="Yang Z."/>
            <person name="Honghui Z."/>
        </authorList>
    </citation>
    <scope>NUCLEOTIDE SEQUENCE [LARGE SCALE GENOMIC DNA]</scope>
    <source>
        <strain evidence="8 9">JGH33</strain>
    </source>
</reference>
<dbReference type="CDD" id="cd00609">
    <property type="entry name" value="AAT_like"/>
    <property type="match status" value="1"/>
</dbReference>
<proteinExistence type="inferred from homology"/>
<dbReference type="InterPro" id="IPR015421">
    <property type="entry name" value="PyrdxlP-dep_Trfase_major"/>
</dbReference>
<gene>
    <name evidence="8" type="ORF">SPF06_12725</name>
</gene>
<dbReference type="Gene3D" id="3.40.640.10">
    <property type="entry name" value="Type I PLP-dependent aspartate aminotransferase-like (Major domain)"/>
    <property type="match status" value="1"/>
</dbReference>
<evidence type="ECO:0000256" key="4">
    <source>
        <dbReference type="ARBA" id="ARBA00022679"/>
    </source>
</evidence>
<evidence type="ECO:0000256" key="6">
    <source>
        <dbReference type="RuleBase" id="RU000481"/>
    </source>
</evidence>